<dbReference type="EMBL" id="GGEC01001628">
    <property type="protein sequence ID" value="MBW82111.1"/>
    <property type="molecule type" value="Transcribed_RNA"/>
</dbReference>
<name>A0A2P2ILM4_RHIMU</name>
<accession>A0A2P2ILM4</accession>
<sequence length="11" mass="1434">MKTIIWTHLYK</sequence>
<reference evidence="1" key="1">
    <citation type="submission" date="2018-02" db="EMBL/GenBank/DDBJ databases">
        <title>Rhizophora mucronata_Transcriptome.</title>
        <authorList>
            <person name="Meera S.P."/>
            <person name="Sreeshan A."/>
            <person name="Augustine A."/>
        </authorList>
    </citation>
    <scope>NUCLEOTIDE SEQUENCE</scope>
    <source>
        <tissue evidence="1">Leaf</tissue>
    </source>
</reference>
<proteinExistence type="predicted"/>
<protein>
    <submittedName>
        <fullName evidence="1">Uncharacterized protein</fullName>
    </submittedName>
</protein>
<evidence type="ECO:0000313" key="1">
    <source>
        <dbReference type="EMBL" id="MBW82111.1"/>
    </source>
</evidence>
<organism evidence="1">
    <name type="scientific">Rhizophora mucronata</name>
    <name type="common">Asiatic mangrove</name>
    <dbReference type="NCBI Taxonomy" id="61149"/>
    <lineage>
        <taxon>Eukaryota</taxon>
        <taxon>Viridiplantae</taxon>
        <taxon>Streptophyta</taxon>
        <taxon>Embryophyta</taxon>
        <taxon>Tracheophyta</taxon>
        <taxon>Spermatophyta</taxon>
        <taxon>Magnoliopsida</taxon>
        <taxon>eudicotyledons</taxon>
        <taxon>Gunneridae</taxon>
        <taxon>Pentapetalae</taxon>
        <taxon>rosids</taxon>
        <taxon>fabids</taxon>
        <taxon>Malpighiales</taxon>
        <taxon>Rhizophoraceae</taxon>
        <taxon>Rhizophora</taxon>
    </lineage>
</organism>